<dbReference type="PANTHER" id="PTHR47508:SF1">
    <property type="entry name" value="NON-SPECIFIC SERINE_THREONINE PROTEIN KINASE"/>
    <property type="match status" value="1"/>
</dbReference>
<dbReference type="PANTHER" id="PTHR47508">
    <property type="entry name" value="SAM DOMAIN-CONTAINING PROTEIN-RELATED"/>
    <property type="match status" value="1"/>
</dbReference>
<dbReference type="InterPro" id="IPR035897">
    <property type="entry name" value="Toll_tir_struct_dom_sf"/>
</dbReference>
<name>A0A914W1Z6_9BILA</name>
<evidence type="ECO:0000256" key="1">
    <source>
        <dbReference type="SAM" id="MobiDB-lite"/>
    </source>
</evidence>
<feature type="domain" description="TIR" evidence="2">
    <location>
        <begin position="23"/>
        <end position="114"/>
    </location>
</feature>
<feature type="compositionally biased region" description="Pro residues" evidence="1">
    <location>
        <begin position="519"/>
        <end position="532"/>
    </location>
</feature>
<dbReference type="Proteomes" id="UP000887566">
    <property type="component" value="Unplaced"/>
</dbReference>
<evidence type="ECO:0000313" key="3">
    <source>
        <dbReference type="Proteomes" id="UP000887566"/>
    </source>
</evidence>
<dbReference type="GO" id="GO:0007165">
    <property type="term" value="P:signal transduction"/>
    <property type="evidence" value="ECO:0007669"/>
    <property type="project" value="InterPro"/>
</dbReference>
<feature type="compositionally biased region" description="Low complexity" evidence="1">
    <location>
        <begin position="213"/>
        <end position="228"/>
    </location>
</feature>
<feature type="region of interest" description="Disordered" evidence="1">
    <location>
        <begin position="408"/>
        <end position="576"/>
    </location>
</feature>
<keyword evidence="3" id="KW-1185">Reference proteome</keyword>
<dbReference type="InterPro" id="IPR000157">
    <property type="entry name" value="TIR_dom"/>
</dbReference>
<feature type="compositionally biased region" description="Basic and acidic residues" evidence="1">
    <location>
        <begin position="467"/>
        <end position="477"/>
    </location>
</feature>
<feature type="compositionally biased region" description="Basic residues" evidence="1">
    <location>
        <begin position="567"/>
        <end position="576"/>
    </location>
</feature>
<feature type="compositionally biased region" description="Pro residues" evidence="1">
    <location>
        <begin position="229"/>
        <end position="250"/>
    </location>
</feature>
<accession>A0A914W1Z6</accession>
<sequence>MELDSEDESGEAKKALNKIQHEIFLGYSNSKVSEATLLKSSLEQNGFICWLDVDDINEKSAFSQQDQIDQAIRSSKAMIACVDKEYLNNTKDIAEVSLATYLGKRIVAIDWEPNNWSDSKMVELMSPLEDHISFFTIEENVSKCLLANNWSDSKMVELMSPLEDHISFFTIEENVDPNSTFWPPESFDELVRRLRQPYPPEKQVKRIRQPETAAKSKSSRPPSSVRAPEPNPPPPPPPPSSPPPPPPPTIRPAEYHIITSCSPENLHDVKNLEVHFKYMGYRSKIMPLSGKRNFKVEPFDCNVLICALSPTYQKSKEAAQIVQTASGMETDIVPLRMELDRPYPPKLMAGTLDKFAPIDVSQHEPNVEWDHTKELDEIKARLRSLVPVVDANQQVKGAKLPDYTWLMPESKTEEKKPTESRRSRPRSRYHSQRSSSARLNSAQPSSSKAGRKTDQPRLVAPLVFSSDEEKKKGAKDDWSDEDEDSWGDSKTQKTKTRAAKYVPPIEGNESTKYTKPIAQPEPPPPTPKPRMPAKPNDLPARSRTGAQSSRSRRGNVTSSDGQMLKSQYRKSHSRDY</sequence>
<reference evidence="4" key="1">
    <citation type="submission" date="2022-11" db="UniProtKB">
        <authorList>
            <consortium name="WormBaseParasite"/>
        </authorList>
    </citation>
    <scope>IDENTIFICATION</scope>
</reference>
<protein>
    <submittedName>
        <fullName evidence="4">TIR domain-containing protein</fullName>
    </submittedName>
</protein>
<organism evidence="3 4">
    <name type="scientific">Plectus sambesii</name>
    <dbReference type="NCBI Taxonomy" id="2011161"/>
    <lineage>
        <taxon>Eukaryota</taxon>
        <taxon>Metazoa</taxon>
        <taxon>Ecdysozoa</taxon>
        <taxon>Nematoda</taxon>
        <taxon>Chromadorea</taxon>
        <taxon>Plectida</taxon>
        <taxon>Plectina</taxon>
        <taxon>Plectoidea</taxon>
        <taxon>Plectidae</taxon>
        <taxon>Plectus</taxon>
    </lineage>
</organism>
<feature type="compositionally biased region" description="Polar residues" evidence="1">
    <location>
        <begin position="544"/>
        <end position="565"/>
    </location>
</feature>
<proteinExistence type="predicted"/>
<evidence type="ECO:0000259" key="2">
    <source>
        <dbReference type="Pfam" id="PF13676"/>
    </source>
</evidence>
<evidence type="ECO:0000313" key="4">
    <source>
        <dbReference type="WBParaSite" id="PSAMB.scaffold2966size20355.g19886.t1"/>
    </source>
</evidence>
<feature type="compositionally biased region" description="Polar residues" evidence="1">
    <location>
        <begin position="439"/>
        <end position="448"/>
    </location>
</feature>
<dbReference type="SUPFAM" id="SSF52200">
    <property type="entry name" value="Toll/Interleukin receptor TIR domain"/>
    <property type="match status" value="1"/>
</dbReference>
<feature type="region of interest" description="Disordered" evidence="1">
    <location>
        <begin position="198"/>
        <end position="253"/>
    </location>
</feature>
<dbReference type="WBParaSite" id="PSAMB.scaffold2966size20355.g19886.t1">
    <property type="protein sequence ID" value="PSAMB.scaffold2966size20355.g19886.t1"/>
    <property type="gene ID" value="PSAMB.scaffold2966size20355.g19886"/>
</dbReference>
<feature type="compositionally biased region" description="Basic and acidic residues" evidence="1">
    <location>
        <begin position="410"/>
        <end position="422"/>
    </location>
</feature>
<dbReference type="AlphaFoldDB" id="A0A914W1Z6"/>
<dbReference type="Pfam" id="PF13676">
    <property type="entry name" value="TIR_2"/>
    <property type="match status" value="1"/>
</dbReference>
<dbReference type="Gene3D" id="3.40.50.10140">
    <property type="entry name" value="Toll/interleukin-1 receptor homology (TIR) domain"/>
    <property type="match status" value="1"/>
</dbReference>